<dbReference type="InterPro" id="IPR003812">
    <property type="entry name" value="Fido"/>
</dbReference>
<dbReference type="NCBIfam" id="TIGR01550">
    <property type="entry name" value="DOC_P1"/>
    <property type="match status" value="1"/>
</dbReference>
<dbReference type="GO" id="GO:0016301">
    <property type="term" value="F:kinase activity"/>
    <property type="evidence" value="ECO:0007669"/>
    <property type="project" value="InterPro"/>
</dbReference>
<dbReference type="PIRSF" id="PIRSF018297">
    <property type="entry name" value="Doc"/>
    <property type="match status" value="1"/>
</dbReference>
<feature type="domain" description="Fido" evidence="1">
    <location>
        <begin position="6"/>
        <end position="124"/>
    </location>
</feature>
<reference evidence="3" key="1">
    <citation type="submission" date="2017-09" db="EMBL/GenBank/DDBJ databases">
        <title>Depth-based differentiation of microbial function through sediment-hosted aquifers and enrichment of novel symbionts in the deep terrestrial subsurface.</title>
        <authorList>
            <person name="Probst A.J."/>
            <person name="Ladd B."/>
            <person name="Jarett J.K."/>
            <person name="Geller-Mcgrath D.E."/>
            <person name="Sieber C.M.K."/>
            <person name="Emerson J.B."/>
            <person name="Anantharaman K."/>
            <person name="Thomas B.C."/>
            <person name="Malmstrom R."/>
            <person name="Stieglmeier M."/>
            <person name="Klingl A."/>
            <person name="Woyke T."/>
            <person name="Ryan C.M."/>
            <person name="Banfield J.F."/>
        </authorList>
    </citation>
    <scope>NUCLEOTIDE SEQUENCE [LARGE SCALE GENOMIC DNA]</scope>
</reference>
<dbReference type="Gene3D" id="1.20.120.1870">
    <property type="entry name" value="Fic/DOC protein, Fido domain"/>
    <property type="match status" value="1"/>
</dbReference>
<organism evidence="2 3">
    <name type="scientific">Candidatus Gottesmanbacteria bacterium CG_4_10_14_0_8_um_filter_37_24</name>
    <dbReference type="NCBI Taxonomy" id="1974574"/>
    <lineage>
        <taxon>Bacteria</taxon>
        <taxon>Candidatus Gottesmaniibacteriota</taxon>
    </lineage>
</organism>
<proteinExistence type="predicted"/>
<dbReference type="InterPro" id="IPR006440">
    <property type="entry name" value="Doc"/>
</dbReference>
<dbReference type="EMBL" id="PFMK01000054">
    <property type="protein sequence ID" value="PIZ02736.1"/>
    <property type="molecule type" value="Genomic_DNA"/>
</dbReference>
<dbReference type="PROSITE" id="PS51459">
    <property type="entry name" value="FIDO"/>
    <property type="match status" value="1"/>
</dbReference>
<name>A0A2M7RR08_9BACT</name>
<dbReference type="PANTHER" id="PTHR39426">
    <property type="entry name" value="HOMOLOGY TO DEATH-ON-CURING PROTEIN OF PHAGE P1"/>
    <property type="match status" value="1"/>
</dbReference>
<dbReference type="InterPro" id="IPR053737">
    <property type="entry name" value="Type_II_TA_Toxin"/>
</dbReference>
<evidence type="ECO:0000313" key="2">
    <source>
        <dbReference type="EMBL" id="PIZ02736.1"/>
    </source>
</evidence>
<protein>
    <submittedName>
        <fullName evidence="2">Type II toxin-antitoxin system death-on-curing family toxin</fullName>
    </submittedName>
</protein>
<dbReference type="Pfam" id="PF02661">
    <property type="entry name" value="Fic"/>
    <property type="match status" value="1"/>
</dbReference>
<accession>A0A2M7RR08</accession>
<comment type="caution">
    <text evidence="2">The sequence shown here is derived from an EMBL/GenBank/DDBJ whole genome shotgun (WGS) entry which is preliminary data.</text>
</comment>
<dbReference type="Proteomes" id="UP000231069">
    <property type="component" value="Unassembled WGS sequence"/>
</dbReference>
<evidence type="ECO:0000259" key="1">
    <source>
        <dbReference type="PROSITE" id="PS51459"/>
    </source>
</evidence>
<sequence>METRYVDIAESYFIHDKMIEVGGGRRGIRDFTLLHSAVERPRATFGGKDLYETIWFKAAAIIQSIIKNHPFNDGNKRTGYFTALRFLNINNYDIRATKEAIVNFTLSIDTKSFPLKRIASWFKFHSKRSR</sequence>
<gene>
    <name evidence="2" type="ORF">COY59_03200</name>
</gene>
<dbReference type="InterPro" id="IPR036597">
    <property type="entry name" value="Fido-like_dom_sf"/>
</dbReference>
<dbReference type="SUPFAM" id="SSF140931">
    <property type="entry name" value="Fic-like"/>
    <property type="match status" value="1"/>
</dbReference>
<dbReference type="PANTHER" id="PTHR39426:SF1">
    <property type="entry name" value="HOMOLOGY TO DEATH-ON-CURING PROTEIN OF PHAGE P1"/>
    <property type="match status" value="1"/>
</dbReference>
<evidence type="ECO:0000313" key="3">
    <source>
        <dbReference type="Proteomes" id="UP000231069"/>
    </source>
</evidence>
<dbReference type="AlphaFoldDB" id="A0A2M7RR08"/>